<dbReference type="EMBL" id="CM020620">
    <property type="protein sequence ID" value="KAK1868053.1"/>
    <property type="molecule type" value="Genomic_DNA"/>
</dbReference>
<keyword evidence="2" id="KW-1185">Reference proteome</keyword>
<proteinExistence type="predicted"/>
<organism evidence="1 2">
    <name type="scientific">Pyropia yezoensis</name>
    <name type="common">Susabi-nori</name>
    <name type="synonym">Porphyra yezoensis</name>
    <dbReference type="NCBI Taxonomy" id="2788"/>
    <lineage>
        <taxon>Eukaryota</taxon>
        <taxon>Rhodophyta</taxon>
        <taxon>Bangiophyceae</taxon>
        <taxon>Bangiales</taxon>
        <taxon>Bangiaceae</taxon>
        <taxon>Pyropia</taxon>
    </lineage>
</organism>
<protein>
    <submittedName>
        <fullName evidence="1">Uncharacterized protein</fullName>
    </submittedName>
</protein>
<accession>A0ACC3CDZ6</accession>
<dbReference type="Proteomes" id="UP000798662">
    <property type="component" value="Chromosome 3"/>
</dbReference>
<evidence type="ECO:0000313" key="1">
    <source>
        <dbReference type="EMBL" id="KAK1868053.1"/>
    </source>
</evidence>
<name>A0ACC3CDZ6_PYRYE</name>
<sequence length="319" mass="35605">MKRSHQDLTNGWIGENRGRPARNGSSCSSSAPSVAGPARSASAPPDEESEGGKVAQPKGRRRHWSEAQDVLGLKAILGVSAHVAARGTRTKRFQEAADAFNVHPQAAFTTKGKTLRDHFNQLRKQFSAADNKKASQSGQEEQLSERDKILADMVDAMDEVERLQDAERGTETKKNKKLAADGLVVRKLAMERHGKSVKVGDGGSGAAADALDDSAEAASMGGPSSRKRRRRDVVDPDEDDFIEVLERSESRRDQREKAQIAEAKKEREEERQYRRDELARRDAADRELRARLDRLERVQREDRDAHLEVLAEILRKLRE</sequence>
<reference evidence="1" key="1">
    <citation type="submission" date="2019-11" db="EMBL/GenBank/DDBJ databases">
        <title>Nori genome reveals adaptations in red seaweeds to the harsh intertidal environment.</title>
        <authorList>
            <person name="Wang D."/>
            <person name="Mao Y."/>
        </authorList>
    </citation>
    <scope>NUCLEOTIDE SEQUENCE</scope>
    <source>
        <tissue evidence="1">Gametophyte</tissue>
    </source>
</reference>
<comment type="caution">
    <text evidence="1">The sequence shown here is derived from an EMBL/GenBank/DDBJ whole genome shotgun (WGS) entry which is preliminary data.</text>
</comment>
<gene>
    <name evidence="1" type="ORF">I4F81_010549</name>
</gene>
<evidence type="ECO:0000313" key="2">
    <source>
        <dbReference type="Proteomes" id="UP000798662"/>
    </source>
</evidence>